<dbReference type="SUPFAM" id="SSF50998">
    <property type="entry name" value="Quinoprotein alcohol dehydrogenase-like"/>
    <property type="match status" value="1"/>
</dbReference>
<dbReference type="AlphaFoldDB" id="A0A5B8MVY2"/>
<sequence>MAPISRPGRGRGSLNAVLVVVVSGFFLLLLGAVAACPSGYGDPVAIGYTGGGGWVEEESGIAASRLNPGVLWLHNDNYDSKFVYAVSTRTGHVVSVLDLEGLPGVNQYSDFEDLALAPCPFQASIAEDRKEHCIWVGEVGNNAEWGKGAFVYVIPEPLLGEIHDEMGPVTPRRPEQAVTFRLDFEHYEYFKSPNVEAMAVAGDGSRFWLFRKTTSHDGDGPAEIWESPSLLEGESFPRDACEVDSNSTWICSLSDREFEWTMTSHPHGAAELGPWRKPSLSIRSSPGDQSAKVGTVIPLRLSSLGKMTNPELEGVPKESQKDRRNIAAADLSLDGKRLLLGTYGGIFEYDLGSPYDMASVLGSRAKQLTRVNRDGSSMLSIGGGDFWAGQEGVCYDASGGGIWSVSEHHKKLYFLPCL</sequence>
<dbReference type="OrthoDB" id="6139572at2759"/>
<proteinExistence type="predicted"/>
<dbReference type="InterPro" id="IPR011047">
    <property type="entry name" value="Quinoprotein_ADH-like_sf"/>
</dbReference>
<organism evidence="2 3">
    <name type="scientific">Chloropicon primus</name>
    <dbReference type="NCBI Taxonomy" id="1764295"/>
    <lineage>
        <taxon>Eukaryota</taxon>
        <taxon>Viridiplantae</taxon>
        <taxon>Chlorophyta</taxon>
        <taxon>Chloropicophyceae</taxon>
        <taxon>Chloropicales</taxon>
        <taxon>Chloropicaceae</taxon>
        <taxon>Chloropicon</taxon>
    </lineage>
</organism>
<feature type="signal peptide" evidence="1">
    <location>
        <begin position="1"/>
        <end position="35"/>
    </location>
</feature>
<name>A0A5B8MVY2_9CHLO</name>
<keyword evidence="3" id="KW-1185">Reference proteome</keyword>
<accession>A0A5B8MVY2</accession>
<dbReference type="Proteomes" id="UP000316726">
    <property type="component" value="Chromosome 13"/>
</dbReference>
<feature type="chain" id="PRO_5022757271" evidence="1">
    <location>
        <begin position="36"/>
        <end position="418"/>
    </location>
</feature>
<protein>
    <submittedName>
        <fullName evidence="2">Uncharacterized protein</fullName>
    </submittedName>
</protein>
<evidence type="ECO:0000313" key="2">
    <source>
        <dbReference type="EMBL" id="QDZ24511.1"/>
    </source>
</evidence>
<evidence type="ECO:0000313" key="3">
    <source>
        <dbReference type="Proteomes" id="UP000316726"/>
    </source>
</evidence>
<dbReference type="EMBL" id="CP031046">
    <property type="protein sequence ID" value="QDZ24511.1"/>
    <property type="molecule type" value="Genomic_DNA"/>
</dbReference>
<reference evidence="2 3" key="1">
    <citation type="submission" date="2018-07" db="EMBL/GenBank/DDBJ databases">
        <title>The complete nuclear genome of the prasinophyte Chloropicon primus (CCMP1205).</title>
        <authorList>
            <person name="Pombert J.-F."/>
            <person name="Otis C."/>
            <person name="Turmel M."/>
            <person name="Lemieux C."/>
        </authorList>
    </citation>
    <scope>NUCLEOTIDE SEQUENCE [LARGE SCALE GENOMIC DNA]</scope>
    <source>
        <strain evidence="2 3">CCMP1205</strain>
    </source>
</reference>
<keyword evidence="1" id="KW-0732">Signal</keyword>
<evidence type="ECO:0000256" key="1">
    <source>
        <dbReference type="SAM" id="SignalP"/>
    </source>
</evidence>
<gene>
    <name evidence="2" type="ORF">A3770_13p70290</name>
</gene>